<reference evidence="1" key="1">
    <citation type="journal article" date="2011" name="Toxicon">
        <title>The tale of a resting gland: transcriptome of a replete venom gland from the scorpion Hottentotta judaicus.</title>
        <authorList>
            <person name="Morgenstern D."/>
            <person name="Rohde B.H."/>
            <person name="King G.F."/>
            <person name="Tal T."/>
            <person name="Sher D."/>
            <person name="Zlotkin E."/>
        </authorList>
    </citation>
    <scope>NUCLEOTIDE SEQUENCE</scope>
    <source>
        <tissue evidence="1">Telson</tissue>
    </source>
</reference>
<name>F1CJ34_HOTJU</name>
<dbReference type="AlphaFoldDB" id="F1CJ34"/>
<protein>
    <submittedName>
        <fullName evidence="1">Uncharacterized protein</fullName>
    </submittedName>
</protein>
<proteinExistence type="evidence at transcript level"/>
<dbReference type="EMBL" id="HQ288143">
    <property type="protein sequence ID" value="ADY39565.1"/>
    <property type="molecule type" value="mRNA"/>
</dbReference>
<organism evidence="1">
    <name type="scientific">Hottentotta judaicus</name>
    <name type="common">Black scorpion</name>
    <name type="synonym">Buthotus judaicus</name>
    <dbReference type="NCBI Taxonomy" id="6863"/>
    <lineage>
        <taxon>Eukaryota</taxon>
        <taxon>Metazoa</taxon>
        <taxon>Ecdysozoa</taxon>
        <taxon>Arthropoda</taxon>
        <taxon>Chelicerata</taxon>
        <taxon>Arachnida</taxon>
        <taxon>Scorpiones</taxon>
        <taxon>Buthida</taxon>
        <taxon>Buthoidea</taxon>
        <taxon>Buthidae</taxon>
        <taxon>Hottentotta</taxon>
    </lineage>
</organism>
<evidence type="ECO:0000313" key="1">
    <source>
        <dbReference type="EMBL" id="ADY39565.1"/>
    </source>
</evidence>
<sequence>MKISLKQFTFLRNVIYGLKFSYLCLKYACKFYLALKLNNFIWPFCLQMHPIILLNLSIAETCAVLDLHRNFLDKLTA</sequence>
<accession>F1CJ34</accession>